<evidence type="ECO:0000313" key="2">
    <source>
        <dbReference type="EMBL" id="KAK5989543.1"/>
    </source>
</evidence>
<dbReference type="Pfam" id="PF13668">
    <property type="entry name" value="Ferritin_2"/>
    <property type="match status" value="1"/>
</dbReference>
<keyword evidence="1" id="KW-0732">Signal</keyword>
<keyword evidence="3" id="KW-1185">Reference proteome</keyword>
<name>A0ABR0SBJ0_9HYPO</name>
<dbReference type="EMBL" id="JAVFKD010000015">
    <property type="protein sequence ID" value="KAK5989543.1"/>
    <property type="molecule type" value="Genomic_DNA"/>
</dbReference>
<dbReference type="Proteomes" id="UP001338125">
    <property type="component" value="Unassembled WGS sequence"/>
</dbReference>
<evidence type="ECO:0000313" key="3">
    <source>
        <dbReference type="Proteomes" id="UP001338125"/>
    </source>
</evidence>
<comment type="caution">
    <text evidence="2">The sequence shown here is derived from an EMBL/GenBank/DDBJ whole genome shotgun (WGS) entry which is preliminary data.</text>
</comment>
<feature type="chain" id="PRO_5046026419" description="Late sexual development protein" evidence="1">
    <location>
        <begin position="21"/>
        <end position="373"/>
    </location>
</feature>
<protein>
    <recommendedName>
        <fullName evidence="4">Late sexual development protein</fullName>
    </recommendedName>
</protein>
<gene>
    <name evidence="2" type="ORF">PT974_11070</name>
</gene>
<accession>A0ABR0SBJ0</accession>
<evidence type="ECO:0008006" key="4">
    <source>
        <dbReference type="Google" id="ProtNLM"/>
    </source>
</evidence>
<proteinExistence type="predicted"/>
<sequence length="373" mass="39958">MAKLTKAIASFLALASFTAAAPVAETTPSDVYPDGFPNPNADQLKQISIQADGLLSNAPPPPKLNASTLQSFQAIAFNEEFEVAFFTSLLYNVTNKYAGYESWHGHSQSSREKILKVVIAQEELHAINAKNVLTHFNQLAPEPCKYHFPTTNIKDAFALAQTFTALVLGTLQDVSQAAAASGDAGVVRAVASVIGQEGEQDGFYRIMLGRVPSQKPFLTTSVGPFLFSWLNNNFIVPNSCPFDVNALKIPIFSQLSVGGVSTGLNVDAKDQTLKFSTDLSKTEAAEKYYGGDGKGLFITYFSGQLVPFSVPISSVSWTKDHQISFEANFPYTENVMDGLSIAALTIGNGFTNPDAVPAATLAAPALIQVNDSL</sequence>
<evidence type="ECO:0000256" key="1">
    <source>
        <dbReference type="SAM" id="SignalP"/>
    </source>
</evidence>
<reference evidence="2 3" key="1">
    <citation type="submission" date="2024-01" db="EMBL/GenBank/DDBJ databases">
        <title>Complete genome of Cladobotryum mycophilum ATHUM6906.</title>
        <authorList>
            <person name="Christinaki A.C."/>
            <person name="Myridakis A.I."/>
            <person name="Kouvelis V.N."/>
        </authorList>
    </citation>
    <scope>NUCLEOTIDE SEQUENCE [LARGE SCALE GENOMIC DNA]</scope>
    <source>
        <strain evidence="2 3">ATHUM6906</strain>
    </source>
</reference>
<feature type="signal peptide" evidence="1">
    <location>
        <begin position="1"/>
        <end position="20"/>
    </location>
</feature>
<organism evidence="2 3">
    <name type="scientific">Cladobotryum mycophilum</name>
    <dbReference type="NCBI Taxonomy" id="491253"/>
    <lineage>
        <taxon>Eukaryota</taxon>
        <taxon>Fungi</taxon>
        <taxon>Dikarya</taxon>
        <taxon>Ascomycota</taxon>
        <taxon>Pezizomycotina</taxon>
        <taxon>Sordariomycetes</taxon>
        <taxon>Hypocreomycetidae</taxon>
        <taxon>Hypocreales</taxon>
        <taxon>Hypocreaceae</taxon>
        <taxon>Cladobotryum</taxon>
    </lineage>
</organism>